<accession>A0A6H5GWF6</accession>
<evidence type="ECO:0000313" key="3">
    <source>
        <dbReference type="Proteomes" id="UP000479000"/>
    </source>
</evidence>
<sequence length="180" mass="20322">MGHQLTKAHLTPFGGLISVVEQPEDHRSNFVIELLCIDSFQQDVQLSKFNNENFSLEISKKFIIASGGHDMLQDLSWNKELQGDSNPNPCLRSDHPSSHISRYYNKRLCLRSRTFYRSIFRQIRHFGKGAPAQVEGILSRSELPASGGTEGEAAGRSAGPEWEPLVIVSDFRRGPWPFRP</sequence>
<dbReference type="EMBL" id="CADCXU010019144">
    <property type="protein sequence ID" value="CAB0007569.1"/>
    <property type="molecule type" value="Genomic_DNA"/>
</dbReference>
<feature type="region of interest" description="Disordered" evidence="1">
    <location>
        <begin position="142"/>
        <end position="161"/>
    </location>
</feature>
<organism evidence="2 3">
    <name type="scientific">Nesidiocoris tenuis</name>
    <dbReference type="NCBI Taxonomy" id="355587"/>
    <lineage>
        <taxon>Eukaryota</taxon>
        <taxon>Metazoa</taxon>
        <taxon>Ecdysozoa</taxon>
        <taxon>Arthropoda</taxon>
        <taxon>Hexapoda</taxon>
        <taxon>Insecta</taxon>
        <taxon>Pterygota</taxon>
        <taxon>Neoptera</taxon>
        <taxon>Paraneoptera</taxon>
        <taxon>Hemiptera</taxon>
        <taxon>Heteroptera</taxon>
        <taxon>Panheteroptera</taxon>
        <taxon>Cimicomorpha</taxon>
        <taxon>Miridae</taxon>
        <taxon>Dicyphina</taxon>
        <taxon>Nesidiocoris</taxon>
    </lineage>
</organism>
<proteinExistence type="predicted"/>
<gene>
    <name evidence="2" type="ORF">NTEN_LOCUS12842</name>
</gene>
<dbReference type="Proteomes" id="UP000479000">
    <property type="component" value="Unassembled WGS sequence"/>
</dbReference>
<reference evidence="2 3" key="1">
    <citation type="submission" date="2020-02" db="EMBL/GenBank/DDBJ databases">
        <authorList>
            <person name="Ferguson B K."/>
        </authorList>
    </citation>
    <scope>NUCLEOTIDE SEQUENCE [LARGE SCALE GENOMIC DNA]</scope>
</reference>
<dbReference type="AlphaFoldDB" id="A0A6H5GWF6"/>
<evidence type="ECO:0000313" key="2">
    <source>
        <dbReference type="EMBL" id="CAB0007569.1"/>
    </source>
</evidence>
<keyword evidence="3" id="KW-1185">Reference proteome</keyword>
<evidence type="ECO:0000256" key="1">
    <source>
        <dbReference type="SAM" id="MobiDB-lite"/>
    </source>
</evidence>
<name>A0A6H5GWF6_9HEMI</name>
<protein>
    <submittedName>
        <fullName evidence="2">Uncharacterized protein</fullName>
    </submittedName>
</protein>